<dbReference type="SUPFAM" id="SSF89919">
    <property type="entry name" value="Ribosome-binding factor A, RbfA"/>
    <property type="match status" value="1"/>
</dbReference>
<dbReference type="Pfam" id="PF02033">
    <property type="entry name" value="RBFA"/>
    <property type="match status" value="1"/>
</dbReference>
<dbReference type="AlphaFoldDB" id="A0A0P4WCK4"/>
<sequence length="393" mass="44651">MIKEAIQLGMNRAMIIRLGVMGGVSCGRRGLTTGQATLSRSAVYRMLVKESNKRKKKHMNFGMPRMDETATVVTERWNKTPKVPKYSSRLRNLNKVFLDKITDILSTGELASQLYGRGLELSEVCIHPNLHGINVYWVTTGNPEKDQQTQEFLNCHAKAVRHELSNLRIIGHSPPITFLRDDRHHKLLEVERLLAIADFGEDFEPTSPAHHLKGDFPSLALLLDTRVKDAIKDLEGEDGQKEDPPDPFEEALRIATSQPPQGVDINDATFVLPSDLPTMRGDVLGVNAIKLYNMIHQSMKRARAEHRREAEIGSQGNLLDHHPQESMSLVSNSGKQAIQKWASQYRQMQKETRKKNKEAALLSYPGDLSYQDLQEQDMEVEWVEEEDYTDEFE</sequence>
<dbReference type="EMBL" id="GDRN01069423">
    <property type="protein sequence ID" value="JAI64052.1"/>
    <property type="molecule type" value="Transcribed_RNA"/>
</dbReference>
<dbReference type="GO" id="GO:0006364">
    <property type="term" value="P:rRNA processing"/>
    <property type="evidence" value="ECO:0007669"/>
    <property type="project" value="InterPro"/>
</dbReference>
<dbReference type="InterPro" id="IPR039212">
    <property type="entry name" value="RBFA_mitochondrial"/>
</dbReference>
<dbReference type="InterPro" id="IPR023799">
    <property type="entry name" value="RbfA_dom_sf"/>
</dbReference>
<name>A0A0P4WCK4_SCYOL</name>
<dbReference type="InterPro" id="IPR015946">
    <property type="entry name" value="KH_dom-like_a/b"/>
</dbReference>
<accession>A0A0P4WCK4</accession>
<reference evidence="1" key="1">
    <citation type="submission" date="2015-09" db="EMBL/GenBank/DDBJ databases">
        <title>Scylla olivacea transcriptome.</title>
        <authorList>
            <person name="Ikhwanuddin M."/>
        </authorList>
    </citation>
    <scope>NUCLEOTIDE SEQUENCE</scope>
</reference>
<evidence type="ECO:0008006" key="2">
    <source>
        <dbReference type="Google" id="ProtNLM"/>
    </source>
</evidence>
<proteinExistence type="predicted"/>
<dbReference type="PANTHER" id="PTHR14725">
    <property type="entry name" value="RIBOSOME-BINDING FACTOR A, MITOCHONDRIAL-RELATED"/>
    <property type="match status" value="1"/>
</dbReference>
<evidence type="ECO:0000313" key="1">
    <source>
        <dbReference type="EMBL" id="JAI64052.1"/>
    </source>
</evidence>
<dbReference type="Gene3D" id="3.30.300.20">
    <property type="match status" value="1"/>
</dbReference>
<organism evidence="1">
    <name type="scientific">Scylla olivacea</name>
    <name type="common">Orange mud crab</name>
    <name type="synonym">Cancer olivacea</name>
    <dbReference type="NCBI Taxonomy" id="85551"/>
    <lineage>
        <taxon>Eukaryota</taxon>
        <taxon>Metazoa</taxon>
        <taxon>Ecdysozoa</taxon>
        <taxon>Arthropoda</taxon>
        <taxon>Crustacea</taxon>
        <taxon>Multicrustacea</taxon>
        <taxon>Malacostraca</taxon>
        <taxon>Eumalacostraca</taxon>
        <taxon>Eucarida</taxon>
        <taxon>Decapoda</taxon>
        <taxon>Pleocyemata</taxon>
        <taxon>Brachyura</taxon>
        <taxon>Eubrachyura</taxon>
        <taxon>Portunoidea</taxon>
        <taxon>Portunidae</taxon>
        <taxon>Portuninae</taxon>
        <taxon>Scylla</taxon>
    </lineage>
</organism>
<dbReference type="InterPro" id="IPR000238">
    <property type="entry name" value="RbfA"/>
</dbReference>
<dbReference type="PANTHER" id="PTHR14725:SF0">
    <property type="entry name" value="RIBOSOME-BINDING FACTOR A, MITOCHONDRIAL-RELATED"/>
    <property type="match status" value="1"/>
</dbReference>
<protein>
    <recommendedName>
        <fullName evidence="2">Ribosome-binding factor A, mitochondrial</fullName>
    </recommendedName>
</protein>